<keyword evidence="2" id="KW-1185">Reference proteome</keyword>
<name>A0ABM9HBI5_9BACT</name>
<dbReference type="EMBL" id="OX336137">
    <property type="protein sequence ID" value="CAI2717475.1"/>
    <property type="molecule type" value="Genomic_DNA"/>
</dbReference>
<protein>
    <recommendedName>
        <fullName evidence="3">Succinylglutamate desuccinylase/aspartoacylase</fullName>
    </recommendedName>
</protein>
<dbReference type="PANTHER" id="PTHR37326">
    <property type="entry name" value="BLL3975 PROTEIN"/>
    <property type="match status" value="1"/>
</dbReference>
<organism evidence="1 2">
    <name type="scientific">Nitrospina watsonii</name>
    <dbReference type="NCBI Taxonomy" id="1323948"/>
    <lineage>
        <taxon>Bacteria</taxon>
        <taxon>Pseudomonadati</taxon>
        <taxon>Nitrospinota/Tectimicrobiota group</taxon>
        <taxon>Nitrospinota</taxon>
        <taxon>Nitrospinia</taxon>
        <taxon>Nitrospinales</taxon>
        <taxon>Nitrospinaceae</taxon>
        <taxon>Nitrospina</taxon>
    </lineage>
</organism>
<evidence type="ECO:0008006" key="3">
    <source>
        <dbReference type="Google" id="ProtNLM"/>
    </source>
</evidence>
<gene>
    <name evidence="1" type="ORF">NSPWAT_0616</name>
</gene>
<proteinExistence type="predicted"/>
<dbReference type="PANTHER" id="PTHR37326:SF1">
    <property type="entry name" value="BLL3975 PROTEIN"/>
    <property type="match status" value="1"/>
</dbReference>
<sequence length="322" mass="35407">MKQEIFTTTTPLGDTLSLFKNVWKGPEGSQSLSIVTGIQGDRLNGLLAAGRLAHFLQNVEDGNKPGYALTGTVQVFPVVNYRALESGTATWSYDNLDADFAFPGSEEGDLTETLCNRLLHETAGSDFGIILQTGALHFEDTPHVRAYRPSLSLRKACRRFNMNVVREVQDAPALTLQLSRQWHNMDIQTFTLSAGRPQVCDPAAVDALVNAVISFLRETEFLSHPETNGSLTEAMFYKAKQEVWVNTGQAGLYLPSGKVGCRVEAGQVLGEVRDLYSGQPLETVLAPESGHLVSQRVHPLVHEQEPVAILLTGGHSKWFWPF</sequence>
<dbReference type="SUPFAM" id="SSF53187">
    <property type="entry name" value="Zn-dependent exopeptidases"/>
    <property type="match status" value="1"/>
</dbReference>
<accession>A0ABM9HBI5</accession>
<evidence type="ECO:0000313" key="2">
    <source>
        <dbReference type="Proteomes" id="UP001157733"/>
    </source>
</evidence>
<dbReference type="Proteomes" id="UP001157733">
    <property type="component" value="Chromosome"/>
</dbReference>
<dbReference type="InterPro" id="IPR053138">
    <property type="entry name" value="N-alpha-Ac-DABA_deacetylase"/>
</dbReference>
<evidence type="ECO:0000313" key="1">
    <source>
        <dbReference type="EMBL" id="CAI2717475.1"/>
    </source>
</evidence>
<dbReference type="Gene3D" id="3.40.630.10">
    <property type="entry name" value="Zn peptidases"/>
    <property type="match status" value="1"/>
</dbReference>
<reference evidence="1 2" key="1">
    <citation type="submission" date="2022-09" db="EMBL/GenBank/DDBJ databases">
        <authorList>
            <person name="Kop L."/>
        </authorList>
    </citation>
    <scope>NUCLEOTIDE SEQUENCE [LARGE SCALE GENOMIC DNA]</scope>
    <source>
        <strain evidence="1 2">347</strain>
    </source>
</reference>
<dbReference type="RefSeq" id="WP_282010414.1">
    <property type="nucleotide sequence ID" value="NZ_OX336137.1"/>
</dbReference>